<reference evidence="1 2" key="1">
    <citation type="journal article" date="2010" name="Genome Biol. Evol.">
        <title>The sequence of a 1.8-mb bacterial linear plasmid reveals a rich evolutionary reservoir of secondary metabolic pathways.</title>
        <authorList>
            <person name="Medema M.H."/>
            <person name="Trefzer A."/>
            <person name="Kovalchuk A."/>
            <person name="van den Berg M."/>
            <person name="Mueller U."/>
            <person name="Heijne W."/>
            <person name="Wu L."/>
            <person name="Alam M.T."/>
            <person name="Ronning C.M."/>
            <person name="Nierman W.C."/>
            <person name="Bovenberg R.A.L."/>
            <person name="Breitling R."/>
            <person name="Takano E."/>
        </authorList>
    </citation>
    <scope>NUCLEOTIDE SEQUENCE [LARGE SCALE GENOMIC DNA]</scope>
    <source>
        <strain evidence="2">ATCC 27064 / DSM 738 / JCM 4710 / NBRC 13307 / NCIMB 12785 / NRRL 3585 / VKM Ac-602</strain>
        <plasmid evidence="1">pSCL4</plasmid>
    </source>
</reference>
<protein>
    <submittedName>
        <fullName evidence="1">Uncharacterized protein</fullName>
    </submittedName>
</protein>
<evidence type="ECO:0000313" key="2">
    <source>
        <dbReference type="Proteomes" id="UP000002357"/>
    </source>
</evidence>
<organism evidence="1 2">
    <name type="scientific">Streptomyces clavuligerus</name>
    <dbReference type="NCBI Taxonomy" id="1901"/>
    <lineage>
        <taxon>Bacteria</taxon>
        <taxon>Bacillati</taxon>
        <taxon>Actinomycetota</taxon>
        <taxon>Actinomycetes</taxon>
        <taxon>Kitasatosporales</taxon>
        <taxon>Streptomycetaceae</taxon>
        <taxon>Streptomyces</taxon>
    </lineage>
</organism>
<sequence>MILLFSFTCIRLGLRWSGDLLARGWAGVGVQRYRVVRSLWGVEAGVVDDVRDEEEREWLEPHDEPVQQLHRLVRHLLADGDRRAAADGGKARRTVAGMAPGYVCQPLLTLTSTGREAVR</sequence>
<accession>B5GUJ1</accession>
<name>B5GUJ1_STRCL</name>
<evidence type="ECO:0000313" key="1">
    <source>
        <dbReference type="EMBL" id="EFG03701.2"/>
    </source>
</evidence>
<geneLocation type="plasmid" evidence="1 2">
    <name>pSCL4</name>
</geneLocation>
<keyword evidence="1" id="KW-0614">Plasmid</keyword>
<gene>
    <name evidence="1" type="ORF">SCLAV_p0210</name>
</gene>
<dbReference type="Proteomes" id="UP000002357">
    <property type="component" value="Plasmid pSCL4"/>
</dbReference>
<keyword evidence="2" id="KW-1185">Reference proteome</keyword>
<proteinExistence type="predicted"/>
<dbReference type="EMBL" id="CM000914">
    <property type="protein sequence ID" value="EFG03701.2"/>
    <property type="molecule type" value="Genomic_DNA"/>
</dbReference>
<dbReference type="AlphaFoldDB" id="B5GUJ1"/>